<sequence>MDATPDTTTENVVTNKYQTKKQMPKNDPSNLKVTKDNIKPINANERVEKLKNFLGVTEDQITKKEKILNKNLNNMKKTNQKKR</sequence>
<evidence type="ECO:0000313" key="2">
    <source>
        <dbReference type="EMBL" id="EDT14174.1"/>
    </source>
</evidence>
<evidence type="ECO:0000256" key="1">
    <source>
        <dbReference type="SAM" id="MobiDB-lite"/>
    </source>
</evidence>
<gene>
    <name evidence="2" type="ORF">AC3_A0648</name>
</gene>
<accession>B1BVR6</accession>
<organism evidence="2 3">
    <name type="scientific">Clostridium perfringens E str. JGS1987</name>
    <dbReference type="NCBI Taxonomy" id="451755"/>
    <lineage>
        <taxon>Bacteria</taxon>
        <taxon>Bacillati</taxon>
        <taxon>Bacillota</taxon>
        <taxon>Clostridia</taxon>
        <taxon>Eubacteriales</taxon>
        <taxon>Clostridiaceae</taxon>
        <taxon>Clostridium</taxon>
    </lineage>
</organism>
<proteinExistence type="predicted"/>
<dbReference type="RefSeq" id="WP_003465011.1">
    <property type="nucleotide sequence ID" value="NZ_ABDW01000027.1"/>
</dbReference>
<reference evidence="2 3" key="1">
    <citation type="submission" date="2007-07" db="EMBL/GenBank/DDBJ databases">
        <title>Annotation of Clostridium perfringens E str. JGS1987.</title>
        <authorList>
            <person name="Paulsen I."/>
            <person name="Sebastian Y."/>
        </authorList>
    </citation>
    <scope>NUCLEOTIDE SEQUENCE [LARGE SCALE GENOMIC DNA]</scope>
    <source>
        <strain evidence="3">E str. JGS1987</strain>
    </source>
</reference>
<dbReference type="EMBL" id="ABDW01000027">
    <property type="protein sequence ID" value="EDT14174.1"/>
    <property type="molecule type" value="Genomic_DNA"/>
</dbReference>
<evidence type="ECO:0000313" key="3">
    <source>
        <dbReference type="Proteomes" id="UP000005337"/>
    </source>
</evidence>
<name>B1BVR6_CLOPF</name>
<feature type="region of interest" description="Disordered" evidence="1">
    <location>
        <begin position="1"/>
        <end position="34"/>
    </location>
</feature>
<dbReference type="Proteomes" id="UP000005337">
    <property type="component" value="Unassembled WGS sequence"/>
</dbReference>
<protein>
    <submittedName>
        <fullName evidence="2">Uncharacterized protein</fullName>
    </submittedName>
</protein>
<comment type="caution">
    <text evidence="2">The sequence shown here is derived from an EMBL/GenBank/DDBJ whole genome shotgun (WGS) entry which is preliminary data.</text>
</comment>
<dbReference type="AlphaFoldDB" id="B1BVR6"/>
<feature type="compositionally biased region" description="Polar residues" evidence="1">
    <location>
        <begin position="1"/>
        <end position="17"/>
    </location>
</feature>